<comment type="caution">
    <text evidence="6">The sequence shown here is derived from an EMBL/GenBank/DDBJ whole genome shotgun (WGS) entry which is preliminary data.</text>
</comment>
<dbReference type="Pfam" id="PF10431">
    <property type="entry name" value="ClpB_D2-small"/>
    <property type="match status" value="1"/>
</dbReference>
<dbReference type="GO" id="GO:0005737">
    <property type="term" value="C:cytoplasm"/>
    <property type="evidence" value="ECO:0007669"/>
    <property type="project" value="TreeGrafter"/>
</dbReference>
<evidence type="ECO:0000256" key="2">
    <source>
        <dbReference type="ARBA" id="ARBA00022840"/>
    </source>
</evidence>
<dbReference type="InterPro" id="IPR050130">
    <property type="entry name" value="ClpA_ClpB"/>
</dbReference>
<keyword evidence="1" id="KW-0547">Nucleotide-binding</keyword>
<dbReference type="Pfam" id="PF00004">
    <property type="entry name" value="AAA"/>
    <property type="match status" value="1"/>
</dbReference>
<keyword evidence="7" id="KW-1185">Reference proteome</keyword>
<dbReference type="Gene3D" id="3.40.50.300">
    <property type="entry name" value="P-loop containing nucleotide triphosphate hydrolases"/>
    <property type="match status" value="3"/>
</dbReference>
<dbReference type="PRINTS" id="PR00300">
    <property type="entry name" value="CLPPROTEASEA"/>
</dbReference>
<organism evidence="6 7">
    <name type="scientific">Panicum miliaceum</name>
    <name type="common">Proso millet</name>
    <name type="synonym">Broomcorn millet</name>
    <dbReference type="NCBI Taxonomy" id="4540"/>
    <lineage>
        <taxon>Eukaryota</taxon>
        <taxon>Viridiplantae</taxon>
        <taxon>Streptophyta</taxon>
        <taxon>Embryophyta</taxon>
        <taxon>Tracheophyta</taxon>
        <taxon>Spermatophyta</taxon>
        <taxon>Magnoliopsida</taxon>
        <taxon>Liliopsida</taxon>
        <taxon>Poales</taxon>
        <taxon>Poaceae</taxon>
        <taxon>PACMAD clade</taxon>
        <taxon>Panicoideae</taxon>
        <taxon>Panicodae</taxon>
        <taxon>Paniceae</taxon>
        <taxon>Panicinae</taxon>
        <taxon>Panicum</taxon>
        <taxon>Panicum sect. Panicum</taxon>
    </lineage>
</organism>
<dbReference type="SMART" id="SM01086">
    <property type="entry name" value="ClpB_D2-small"/>
    <property type="match status" value="1"/>
</dbReference>
<dbReference type="GO" id="GO:0005524">
    <property type="term" value="F:ATP binding"/>
    <property type="evidence" value="ECO:0007669"/>
    <property type="project" value="UniProtKB-KW"/>
</dbReference>
<dbReference type="PANTHER" id="PTHR11638:SF174">
    <property type="entry name" value="AAA+ ATPASE DOMAIN-CONTAINING PROTEIN"/>
    <property type="match status" value="1"/>
</dbReference>
<dbReference type="Gene3D" id="1.10.8.60">
    <property type="match status" value="2"/>
</dbReference>
<dbReference type="EMBL" id="PQIB02000015">
    <property type="protein sequence ID" value="RLM65177.1"/>
    <property type="molecule type" value="Genomic_DNA"/>
</dbReference>
<feature type="domain" description="AAA+ ATPase" evidence="4">
    <location>
        <begin position="41"/>
        <end position="210"/>
    </location>
</feature>
<dbReference type="SMART" id="SM00382">
    <property type="entry name" value="AAA"/>
    <property type="match status" value="2"/>
</dbReference>
<dbReference type="AlphaFoldDB" id="A0A3L6PUA9"/>
<keyword evidence="2" id="KW-0067">ATP-binding</keyword>
<gene>
    <name evidence="6" type="ORF">C2845_PM16G14270</name>
</gene>
<dbReference type="SUPFAM" id="SSF52540">
    <property type="entry name" value="P-loop containing nucleoside triphosphate hydrolases"/>
    <property type="match status" value="2"/>
</dbReference>
<dbReference type="InterPro" id="IPR003959">
    <property type="entry name" value="ATPase_AAA_core"/>
</dbReference>
<dbReference type="InterPro" id="IPR003593">
    <property type="entry name" value="AAA+_ATPase"/>
</dbReference>
<dbReference type="InterPro" id="IPR001270">
    <property type="entry name" value="ClpA/B"/>
</dbReference>
<proteinExistence type="predicted"/>
<dbReference type="OrthoDB" id="47330at2759"/>
<sequence>MAGTALGTYGRDMTAAAGEMDPVIGRDGEIDQVVCTLCRRTKNNAMLVGAPGVGKTAIAEGLAQRIAGGMIPAFLAGARVVELDLGALVAGTSLRGMLEERIKKVIREAEDAGGRTFDEYRKYIEKDAALERRFQIVHVEEPSTDATIQILQGLKRRYEAHHGLTIMDSTIAAATQLAARYITGCQFPDKAIDLIDQACATRRIQIDKQKKVNASREVVAKRERATVCPEHVAQVLSRWTDIPVDAIDEKEKDKLIHLADKLHKRVVGQDEAVNLVAQAVLRTRAGFDKCGQPIGCFLFLGSTGLGKTELAKALAEQLFDNEKMLIRLDMSEFAGTGSVSRLIGAPPSYIGYEDGGQLTEKVRRRPYSVILFDEVEKADPSVFNAILQLLDDGVLTDGKGRTVDFKNTLIIMTSNLGAEHLAEGMAGKETMEAARDLVMKQVHKHFKPEFLNRLSDVVIFEPLSRDKLKEVVRIHMKSIIANVADKGISLSVSDAALDVMFSESYYPMYGARPIRWVQKNVMTKLSEMLINGEVDEGSTICIDATEDKKALKYEATKMTTNKLQDESDVLEIATDSDDDVAEVLPQLPDLLELRFVVVIATGVMGLGTIAC</sequence>
<dbReference type="STRING" id="4540.A0A3L6PUA9"/>
<dbReference type="GO" id="GO:0034605">
    <property type="term" value="P:cellular response to heat"/>
    <property type="evidence" value="ECO:0007669"/>
    <property type="project" value="TreeGrafter"/>
</dbReference>
<dbReference type="PANTHER" id="PTHR11638">
    <property type="entry name" value="ATP-DEPENDENT CLP PROTEASE"/>
    <property type="match status" value="1"/>
</dbReference>
<dbReference type="GO" id="GO:0016887">
    <property type="term" value="F:ATP hydrolysis activity"/>
    <property type="evidence" value="ECO:0007669"/>
    <property type="project" value="InterPro"/>
</dbReference>
<evidence type="ECO:0000259" key="5">
    <source>
        <dbReference type="SMART" id="SM01086"/>
    </source>
</evidence>
<name>A0A3L6PUA9_PANMI</name>
<dbReference type="Pfam" id="PF07724">
    <property type="entry name" value="AAA_2"/>
    <property type="match status" value="1"/>
</dbReference>
<dbReference type="FunFam" id="3.40.50.300:FF:000025">
    <property type="entry name" value="ATP-dependent Clp protease subunit"/>
    <property type="match status" value="1"/>
</dbReference>
<protein>
    <submittedName>
        <fullName evidence="6">Uncharacterized protein</fullName>
    </submittedName>
</protein>
<dbReference type="CDD" id="cd00009">
    <property type="entry name" value="AAA"/>
    <property type="match status" value="1"/>
</dbReference>
<dbReference type="InterPro" id="IPR041546">
    <property type="entry name" value="ClpA/ClpB_AAA_lid"/>
</dbReference>
<accession>A0A3L6PUA9</accession>
<evidence type="ECO:0000313" key="6">
    <source>
        <dbReference type="EMBL" id="RLM65177.1"/>
    </source>
</evidence>
<dbReference type="InterPro" id="IPR019489">
    <property type="entry name" value="Clp_ATPase_C"/>
</dbReference>
<keyword evidence="3" id="KW-0143">Chaperone</keyword>
<dbReference type="Proteomes" id="UP000275267">
    <property type="component" value="Unassembled WGS sequence"/>
</dbReference>
<reference evidence="7" key="1">
    <citation type="journal article" date="2019" name="Nat. Commun.">
        <title>The genome of broomcorn millet.</title>
        <authorList>
            <person name="Zou C."/>
            <person name="Miki D."/>
            <person name="Li D."/>
            <person name="Tang Q."/>
            <person name="Xiao L."/>
            <person name="Rajput S."/>
            <person name="Deng P."/>
            <person name="Jia W."/>
            <person name="Huang R."/>
            <person name="Zhang M."/>
            <person name="Sun Y."/>
            <person name="Hu J."/>
            <person name="Fu X."/>
            <person name="Schnable P.S."/>
            <person name="Li F."/>
            <person name="Zhang H."/>
            <person name="Feng B."/>
            <person name="Zhu X."/>
            <person name="Liu R."/>
            <person name="Schnable J.C."/>
            <person name="Zhu J.-K."/>
            <person name="Zhang H."/>
        </authorList>
    </citation>
    <scope>NUCLEOTIDE SEQUENCE [LARGE SCALE GENOMIC DNA]</scope>
</reference>
<dbReference type="InterPro" id="IPR027417">
    <property type="entry name" value="P-loop_NTPase"/>
</dbReference>
<evidence type="ECO:0000259" key="4">
    <source>
        <dbReference type="SMART" id="SM00382"/>
    </source>
</evidence>
<evidence type="ECO:0000313" key="7">
    <source>
        <dbReference type="Proteomes" id="UP000275267"/>
    </source>
</evidence>
<dbReference type="Pfam" id="PF17871">
    <property type="entry name" value="AAA_lid_9"/>
    <property type="match status" value="1"/>
</dbReference>
<dbReference type="CDD" id="cd19499">
    <property type="entry name" value="RecA-like_ClpB_Hsp104-like"/>
    <property type="match status" value="1"/>
</dbReference>
<evidence type="ECO:0000256" key="1">
    <source>
        <dbReference type="ARBA" id="ARBA00022741"/>
    </source>
</evidence>
<feature type="domain" description="AAA+ ATPase" evidence="4">
    <location>
        <begin position="293"/>
        <end position="443"/>
    </location>
</feature>
<feature type="domain" description="Clp ATPase C-terminal" evidence="5">
    <location>
        <begin position="463"/>
        <end position="551"/>
    </location>
</feature>
<evidence type="ECO:0000256" key="3">
    <source>
        <dbReference type="ARBA" id="ARBA00023186"/>
    </source>
</evidence>